<protein>
    <submittedName>
        <fullName evidence="1">Uncharacterized protein</fullName>
    </submittedName>
</protein>
<name>A0A3Q7FL42_SOLLC</name>
<dbReference type="GO" id="GO:0000981">
    <property type="term" value="F:DNA-binding transcription factor activity, RNA polymerase II-specific"/>
    <property type="evidence" value="ECO:0000318"/>
    <property type="project" value="GO_Central"/>
</dbReference>
<reference evidence="1" key="2">
    <citation type="submission" date="2019-01" db="UniProtKB">
        <authorList>
            <consortium name="EnsemblPlants"/>
        </authorList>
    </citation>
    <scope>IDENTIFICATION</scope>
    <source>
        <strain evidence="1">cv. Heinz 1706</strain>
    </source>
</reference>
<evidence type="ECO:0000313" key="2">
    <source>
        <dbReference type="Proteomes" id="UP000004994"/>
    </source>
</evidence>
<dbReference type="GO" id="GO:0005634">
    <property type="term" value="C:nucleus"/>
    <property type="evidence" value="ECO:0000318"/>
    <property type="project" value="GO_Central"/>
</dbReference>
<dbReference type="Gramene" id="Solyc03g063164.1.1">
    <property type="protein sequence ID" value="Solyc03g063164.1.1"/>
    <property type="gene ID" value="Solyc03g063164.1"/>
</dbReference>
<dbReference type="AlphaFoldDB" id="A0A3Q7FL42"/>
<dbReference type="Proteomes" id="UP000004994">
    <property type="component" value="Chromosome 3"/>
</dbReference>
<accession>A0A3Q7FL42</accession>
<dbReference type="InterPro" id="IPR009072">
    <property type="entry name" value="Histone-fold"/>
</dbReference>
<dbReference type="SUPFAM" id="SSF47113">
    <property type="entry name" value="Histone-fold"/>
    <property type="match status" value="1"/>
</dbReference>
<sequence length="89" mass="9776">MENVIDFKSNLLIAPNSIKKIMKTEKDVRMIADESPENHQYTLKKDDVTDVIRQTDPLDYLLDNDAKVIGGSTPSVVSFYAAGGSNGST</sequence>
<dbReference type="STRING" id="4081.A0A3Q7FL42"/>
<keyword evidence="2" id="KW-1185">Reference proteome</keyword>
<dbReference type="InParanoid" id="A0A3Q7FL42"/>
<evidence type="ECO:0000313" key="1">
    <source>
        <dbReference type="EnsemblPlants" id="Solyc03g063164.1.1"/>
    </source>
</evidence>
<dbReference type="GO" id="GO:0006357">
    <property type="term" value="P:regulation of transcription by RNA polymerase II"/>
    <property type="evidence" value="ECO:0000318"/>
    <property type="project" value="GO_Central"/>
</dbReference>
<dbReference type="EnsemblPlants" id="Solyc03g063164.1.1">
    <property type="protein sequence ID" value="Solyc03g063164.1.1"/>
    <property type="gene ID" value="Solyc03g063164.1"/>
</dbReference>
<reference evidence="1" key="1">
    <citation type="journal article" date="2012" name="Nature">
        <title>The tomato genome sequence provides insights into fleshy fruit evolution.</title>
        <authorList>
            <consortium name="Tomato Genome Consortium"/>
        </authorList>
    </citation>
    <scope>NUCLEOTIDE SEQUENCE [LARGE SCALE GENOMIC DNA]</scope>
    <source>
        <strain evidence="1">cv. Heinz 1706</strain>
    </source>
</reference>
<organism evidence="1">
    <name type="scientific">Solanum lycopersicum</name>
    <name type="common">Tomato</name>
    <name type="synonym">Lycopersicon esculentum</name>
    <dbReference type="NCBI Taxonomy" id="4081"/>
    <lineage>
        <taxon>Eukaryota</taxon>
        <taxon>Viridiplantae</taxon>
        <taxon>Streptophyta</taxon>
        <taxon>Embryophyta</taxon>
        <taxon>Tracheophyta</taxon>
        <taxon>Spermatophyta</taxon>
        <taxon>Magnoliopsida</taxon>
        <taxon>eudicotyledons</taxon>
        <taxon>Gunneridae</taxon>
        <taxon>Pentapetalae</taxon>
        <taxon>asterids</taxon>
        <taxon>lamiids</taxon>
        <taxon>Solanales</taxon>
        <taxon>Solanaceae</taxon>
        <taxon>Solanoideae</taxon>
        <taxon>Solaneae</taxon>
        <taxon>Solanum</taxon>
        <taxon>Solanum subgen. Lycopersicon</taxon>
    </lineage>
</organism>
<dbReference type="GO" id="GO:0046982">
    <property type="term" value="F:protein heterodimerization activity"/>
    <property type="evidence" value="ECO:0007669"/>
    <property type="project" value="InterPro"/>
</dbReference>
<proteinExistence type="predicted"/>